<organism evidence="2 3">
    <name type="scientific">Chelonia mydas</name>
    <name type="common">Green sea-turtle</name>
    <name type="synonym">Chelonia agassizi</name>
    <dbReference type="NCBI Taxonomy" id="8469"/>
    <lineage>
        <taxon>Eukaryota</taxon>
        <taxon>Metazoa</taxon>
        <taxon>Chordata</taxon>
        <taxon>Craniata</taxon>
        <taxon>Vertebrata</taxon>
        <taxon>Euteleostomi</taxon>
        <taxon>Archelosauria</taxon>
        <taxon>Testudinata</taxon>
        <taxon>Testudines</taxon>
        <taxon>Cryptodira</taxon>
        <taxon>Durocryptodira</taxon>
        <taxon>Americhelydia</taxon>
        <taxon>Chelonioidea</taxon>
        <taxon>Cheloniidae</taxon>
        <taxon>Chelonia</taxon>
    </lineage>
</organism>
<gene>
    <name evidence="2" type="ORF">UY3_01748</name>
</gene>
<evidence type="ECO:0000313" key="2">
    <source>
        <dbReference type="EMBL" id="EMP40932.1"/>
    </source>
</evidence>
<sequence>MVAPKSNTASPLALTGHGLFLPLVIFSTFILEGLASGATSTPFFLRIQTNTAAPLKPVIMQGTEFSRMEWKSINFMKTDERLSINGRFDSLPQMSAVKPSW</sequence>
<accession>M7CIW8</accession>
<protein>
    <submittedName>
        <fullName evidence="2">Uncharacterized protein</fullName>
    </submittedName>
</protein>
<dbReference type="AlphaFoldDB" id="M7CIW8"/>
<dbReference type="EMBL" id="KB500846">
    <property type="protein sequence ID" value="EMP40932.1"/>
    <property type="molecule type" value="Genomic_DNA"/>
</dbReference>
<evidence type="ECO:0000313" key="3">
    <source>
        <dbReference type="Proteomes" id="UP000031443"/>
    </source>
</evidence>
<proteinExistence type="predicted"/>
<keyword evidence="1" id="KW-0812">Transmembrane</keyword>
<keyword evidence="3" id="KW-1185">Reference proteome</keyword>
<evidence type="ECO:0000256" key="1">
    <source>
        <dbReference type="SAM" id="Phobius"/>
    </source>
</evidence>
<reference evidence="3" key="1">
    <citation type="journal article" date="2013" name="Nat. Genet.">
        <title>The draft genomes of soft-shell turtle and green sea turtle yield insights into the development and evolution of the turtle-specific body plan.</title>
        <authorList>
            <person name="Wang Z."/>
            <person name="Pascual-Anaya J."/>
            <person name="Zadissa A."/>
            <person name="Li W."/>
            <person name="Niimura Y."/>
            <person name="Huang Z."/>
            <person name="Li C."/>
            <person name="White S."/>
            <person name="Xiong Z."/>
            <person name="Fang D."/>
            <person name="Wang B."/>
            <person name="Ming Y."/>
            <person name="Chen Y."/>
            <person name="Zheng Y."/>
            <person name="Kuraku S."/>
            <person name="Pignatelli M."/>
            <person name="Herrero J."/>
            <person name="Beal K."/>
            <person name="Nozawa M."/>
            <person name="Li Q."/>
            <person name="Wang J."/>
            <person name="Zhang H."/>
            <person name="Yu L."/>
            <person name="Shigenobu S."/>
            <person name="Wang J."/>
            <person name="Liu J."/>
            <person name="Flicek P."/>
            <person name="Searle S."/>
            <person name="Wang J."/>
            <person name="Kuratani S."/>
            <person name="Yin Y."/>
            <person name="Aken B."/>
            <person name="Zhang G."/>
            <person name="Irie N."/>
        </authorList>
    </citation>
    <scope>NUCLEOTIDE SEQUENCE [LARGE SCALE GENOMIC DNA]</scope>
</reference>
<keyword evidence="1" id="KW-1133">Transmembrane helix</keyword>
<name>M7CIW8_CHEMY</name>
<dbReference type="Proteomes" id="UP000031443">
    <property type="component" value="Unassembled WGS sequence"/>
</dbReference>
<feature type="transmembrane region" description="Helical" evidence="1">
    <location>
        <begin position="20"/>
        <end position="45"/>
    </location>
</feature>
<keyword evidence="1" id="KW-0472">Membrane</keyword>